<dbReference type="Gene3D" id="1.20.1280.50">
    <property type="match status" value="1"/>
</dbReference>
<name>A0A1Y2CNP7_9FUNG</name>
<dbReference type="InterPro" id="IPR036047">
    <property type="entry name" value="F-box-like_dom_sf"/>
</dbReference>
<dbReference type="Pfam" id="PF12937">
    <property type="entry name" value="F-box-like"/>
    <property type="match status" value="1"/>
</dbReference>
<dbReference type="Pfam" id="PF14299">
    <property type="entry name" value="PP2"/>
    <property type="match status" value="1"/>
</dbReference>
<dbReference type="SUPFAM" id="SSF81383">
    <property type="entry name" value="F-box domain"/>
    <property type="match status" value="1"/>
</dbReference>
<dbReference type="InterPro" id="IPR025886">
    <property type="entry name" value="PP2-like"/>
</dbReference>
<gene>
    <name evidence="2" type="ORF">BCR33DRAFT_714394</name>
</gene>
<feature type="domain" description="F-box" evidence="1">
    <location>
        <begin position="12"/>
        <end position="59"/>
    </location>
</feature>
<evidence type="ECO:0000313" key="2">
    <source>
        <dbReference type="EMBL" id="ORY48660.1"/>
    </source>
</evidence>
<accession>A0A1Y2CNP7</accession>
<dbReference type="OrthoDB" id="2107747at2759"/>
<dbReference type="Proteomes" id="UP000193642">
    <property type="component" value="Unassembled WGS sequence"/>
</dbReference>
<sequence length="296" mass="32664">MSTPRRPLPPTPPFLLLLPYELLLQIASHLKNPQHLARFSASNKRLRPLYFDGTLWSALTPPSTDLLVAPPDPIALYKTLSTTVLAPSLSVAWGSDESYWTLSERVDGVTTVHDALNVHVSRRVYALIAVSWFDVIGDIPNVRVGSLYTPTLTLFVRRPFRSLEQIVVSAEVVDADGNTEILPSRTPNKVSMQLSSLIASNSRASFPWIVVSLPKIWVGPEYARSLDGLKTVRIRMEDHSGSWKTGLVIDSFQLVKFVEEPVRQSIGQQESVLGTLAGGVASVSKSANSIFKGFFR</sequence>
<dbReference type="InterPro" id="IPR001810">
    <property type="entry name" value="F-box_dom"/>
</dbReference>
<organism evidence="2 3">
    <name type="scientific">Rhizoclosmatium globosum</name>
    <dbReference type="NCBI Taxonomy" id="329046"/>
    <lineage>
        <taxon>Eukaryota</taxon>
        <taxon>Fungi</taxon>
        <taxon>Fungi incertae sedis</taxon>
        <taxon>Chytridiomycota</taxon>
        <taxon>Chytridiomycota incertae sedis</taxon>
        <taxon>Chytridiomycetes</taxon>
        <taxon>Chytridiales</taxon>
        <taxon>Chytriomycetaceae</taxon>
        <taxon>Rhizoclosmatium</taxon>
    </lineage>
</organism>
<comment type="caution">
    <text evidence="2">The sequence shown here is derived from an EMBL/GenBank/DDBJ whole genome shotgun (WGS) entry which is preliminary data.</text>
</comment>
<dbReference type="EMBL" id="MCGO01000011">
    <property type="protein sequence ID" value="ORY48660.1"/>
    <property type="molecule type" value="Genomic_DNA"/>
</dbReference>
<proteinExistence type="predicted"/>
<dbReference type="PROSITE" id="PS50181">
    <property type="entry name" value="FBOX"/>
    <property type="match status" value="1"/>
</dbReference>
<reference evidence="2 3" key="1">
    <citation type="submission" date="2016-07" db="EMBL/GenBank/DDBJ databases">
        <title>Pervasive Adenine N6-methylation of Active Genes in Fungi.</title>
        <authorList>
            <consortium name="DOE Joint Genome Institute"/>
            <person name="Mondo S.J."/>
            <person name="Dannebaum R.O."/>
            <person name="Kuo R.C."/>
            <person name="Labutti K."/>
            <person name="Haridas S."/>
            <person name="Kuo A."/>
            <person name="Salamov A."/>
            <person name="Ahrendt S.R."/>
            <person name="Lipzen A."/>
            <person name="Sullivan W."/>
            <person name="Andreopoulos W.B."/>
            <person name="Clum A."/>
            <person name="Lindquist E."/>
            <person name="Daum C."/>
            <person name="Ramamoorthy G.K."/>
            <person name="Gryganskyi A."/>
            <person name="Culley D."/>
            <person name="Magnuson J.K."/>
            <person name="James T.Y."/>
            <person name="O'Malley M.A."/>
            <person name="Stajich J.E."/>
            <person name="Spatafora J.W."/>
            <person name="Visel A."/>
            <person name="Grigoriev I.V."/>
        </authorList>
    </citation>
    <scope>NUCLEOTIDE SEQUENCE [LARGE SCALE GENOMIC DNA]</scope>
    <source>
        <strain evidence="2 3">JEL800</strain>
    </source>
</reference>
<protein>
    <recommendedName>
        <fullName evidence="1">F-box domain-containing protein</fullName>
    </recommendedName>
</protein>
<dbReference type="AlphaFoldDB" id="A0A1Y2CNP7"/>
<evidence type="ECO:0000259" key="1">
    <source>
        <dbReference type="PROSITE" id="PS50181"/>
    </source>
</evidence>
<keyword evidence="3" id="KW-1185">Reference proteome</keyword>
<evidence type="ECO:0000313" key="3">
    <source>
        <dbReference type="Proteomes" id="UP000193642"/>
    </source>
</evidence>